<feature type="binding site" evidence="14">
    <location>
        <position position="40"/>
    </location>
    <ligand>
        <name>L-threonine</name>
        <dbReference type="ChEBI" id="CHEBI:57926"/>
    </ligand>
</feature>
<sequence>METICWTVDMNKDLSRSYPQITQAANLLKQNEVVAFPTETVYGLGANALSDEAVGKIYQAKGRPSDNPLIVHISSLEQLKELSKDIPLYAQKLMNVFWPGPITFVFFKKGRLSNKVTAGLETVAVRMPDHPLALELIKQSNLPLAAPSANLSGKPSPTAADHVFEDLQGKIAGIVDGGRTGVGVESTVLDCTGEVPIILRPGGITKEQIEEVVGAVEADQALINEAFTPKSPGMKYAHYSPEAPLTIIEGDTIFFQKLIDEARLNGKRVGVLTTEEQKHFYKADLIIACGSRSQLDTVAQQLYDALRKFNEQQLDCIYSESFPSEGMGQAVMNRLLKAAGHRVISQG</sequence>
<keyword evidence="9 13" id="KW-0547">Nucleotide-binding</keyword>
<feature type="binding site" evidence="14">
    <location>
        <position position="239"/>
    </location>
    <ligand>
        <name>ATP</name>
        <dbReference type="ChEBI" id="CHEBI:30616"/>
    </ligand>
</feature>
<dbReference type="PANTHER" id="PTHR17490:SF16">
    <property type="entry name" value="THREONYLCARBAMOYL-AMP SYNTHASE"/>
    <property type="match status" value="1"/>
</dbReference>
<comment type="catalytic activity">
    <reaction evidence="12 13">
        <text>L-threonine + hydrogencarbonate + ATP = L-threonylcarbamoyladenylate + diphosphate + H2O</text>
        <dbReference type="Rhea" id="RHEA:36407"/>
        <dbReference type="ChEBI" id="CHEBI:15377"/>
        <dbReference type="ChEBI" id="CHEBI:17544"/>
        <dbReference type="ChEBI" id="CHEBI:30616"/>
        <dbReference type="ChEBI" id="CHEBI:33019"/>
        <dbReference type="ChEBI" id="CHEBI:57926"/>
        <dbReference type="ChEBI" id="CHEBI:73682"/>
        <dbReference type="EC" id="2.7.7.87"/>
    </reaction>
</comment>
<evidence type="ECO:0000256" key="10">
    <source>
        <dbReference type="ARBA" id="ARBA00022840"/>
    </source>
</evidence>
<dbReference type="EMBL" id="JACXAI010000057">
    <property type="protein sequence ID" value="MBD1383460.1"/>
    <property type="molecule type" value="Genomic_DNA"/>
</dbReference>
<feature type="binding site" evidence="14">
    <location>
        <position position="67"/>
    </location>
    <ligand>
        <name>ATP</name>
        <dbReference type="ChEBI" id="CHEBI:30616"/>
    </ligand>
</feature>
<feature type="binding site" evidence="14">
    <location>
        <position position="72"/>
    </location>
    <ligand>
        <name>L-threonine</name>
        <dbReference type="ChEBI" id="CHEBI:57926"/>
    </ligand>
</feature>
<dbReference type="InterPro" id="IPR006070">
    <property type="entry name" value="Sua5-like_dom"/>
</dbReference>
<feature type="binding site" evidence="14">
    <location>
        <position position="146"/>
    </location>
    <ligand>
        <name>L-threonine</name>
        <dbReference type="ChEBI" id="CHEBI:57926"/>
    </ligand>
</feature>
<evidence type="ECO:0000313" key="16">
    <source>
        <dbReference type="EMBL" id="MBD1383460.1"/>
    </source>
</evidence>
<evidence type="ECO:0000256" key="4">
    <source>
        <dbReference type="ARBA" id="ARBA00015492"/>
    </source>
</evidence>
<dbReference type="FunFam" id="3.90.870.10:FF:000008">
    <property type="entry name" value="Threonylcarbamoyl-AMP synthase"/>
    <property type="match status" value="1"/>
</dbReference>
<feature type="binding site" evidence="14">
    <location>
        <position position="126"/>
    </location>
    <ligand>
        <name>L-threonine</name>
        <dbReference type="ChEBI" id="CHEBI:57926"/>
    </ligand>
</feature>
<dbReference type="InterPro" id="IPR050156">
    <property type="entry name" value="TC-AMP_synthase_SUA5"/>
</dbReference>
<evidence type="ECO:0000256" key="11">
    <source>
        <dbReference type="ARBA" id="ARBA00029774"/>
    </source>
</evidence>
<feature type="binding site" evidence="14">
    <location>
        <position position="122"/>
    </location>
    <ligand>
        <name>L-threonine</name>
        <dbReference type="ChEBI" id="CHEBI:57926"/>
    </ligand>
</feature>
<dbReference type="Gene3D" id="3.40.50.11030">
    <property type="entry name" value="Threonylcarbamoyl-AMP synthase, C-terminal domain"/>
    <property type="match status" value="1"/>
</dbReference>
<accession>A0A926NMJ7</accession>
<dbReference type="PROSITE" id="PS51163">
    <property type="entry name" value="YRDC"/>
    <property type="match status" value="1"/>
</dbReference>
<dbReference type="InterPro" id="IPR010923">
    <property type="entry name" value="T(6)A37_SUA5"/>
</dbReference>
<proteinExistence type="inferred from homology"/>
<dbReference type="Pfam" id="PF01300">
    <property type="entry name" value="Sua5_yciO_yrdC"/>
    <property type="match status" value="1"/>
</dbReference>
<gene>
    <name evidence="16" type="ORF">IC621_25090</name>
</gene>
<evidence type="ECO:0000256" key="14">
    <source>
        <dbReference type="PIRSR" id="PIRSR004930-1"/>
    </source>
</evidence>
<evidence type="ECO:0000313" key="17">
    <source>
        <dbReference type="Proteomes" id="UP000626844"/>
    </source>
</evidence>
<protein>
    <recommendedName>
        <fullName evidence="4 13">Threonylcarbamoyl-AMP synthase</fullName>
        <shortName evidence="13">TC-AMP synthase</shortName>
        <ecNumber evidence="3 13">2.7.7.87</ecNumber>
    </recommendedName>
    <alternativeName>
        <fullName evidence="11 13">L-threonylcarbamoyladenylate synthase</fullName>
    </alternativeName>
</protein>
<dbReference type="GO" id="GO:0005737">
    <property type="term" value="C:cytoplasm"/>
    <property type="evidence" value="ECO:0007669"/>
    <property type="project" value="UniProtKB-SubCell"/>
</dbReference>
<keyword evidence="10 13" id="KW-0067">ATP-binding</keyword>
<dbReference type="PIRSF" id="PIRSF004930">
    <property type="entry name" value="Tln_factor_SUA5"/>
    <property type="match status" value="1"/>
</dbReference>
<comment type="subcellular location">
    <subcellularLocation>
        <location evidence="1 13">Cytoplasm</location>
    </subcellularLocation>
</comment>
<dbReference type="GO" id="GO:0003725">
    <property type="term" value="F:double-stranded RNA binding"/>
    <property type="evidence" value="ECO:0007669"/>
    <property type="project" value="UniProtKB-UniRule"/>
</dbReference>
<evidence type="ECO:0000256" key="3">
    <source>
        <dbReference type="ARBA" id="ARBA00012584"/>
    </source>
</evidence>
<dbReference type="GO" id="GO:0008033">
    <property type="term" value="P:tRNA processing"/>
    <property type="evidence" value="ECO:0007669"/>
    <property type="project" value="UniProtKB-KW"/>
</dbReference>
<keyword evidence="5 13" id="KW-0963">Cytoplasm</keyword>
<keyword evidence="17" id="KW-1185">Reference proteome</keyword>
<dbReference type="EC" id="2.7.7.87" evidence="3 13"/>
<keyword evidence="6 13" id="KW-0808">Transferase</keyword>
<evidence type="ECO:0000256" key="2">
    <source>
        <dbReference type="ARBA" id="ARBA00007663"/>
    </source>
</evidence>
<feature type="binding site" evidence="14">
    <location>
        <position position="200"/>
    </location>
    <ligand>
        <name>ATP</name>
        <dbReference type="ChEBI" id="CHEBI:30616"/>
    </ligand>
</feature>
<dbReference type="SUPFAM" id="SSF55821">
    <property type="entry name" value="YrdC/RibB"/>
    <property type="match status" value="1"/>
</dbReference>
<name>A0A926NMJ7_9BACI</name>
<dbReference type="AlphaFoldDB" id="A0A926NMJ7"/>
<dbReference type="GO" id="GO:0061710">
    <property type="term" value="F:L-threonylcarbamoyladenylate synthase"/>
    <property type="evidence" value="ECO:0007669"/>
    <property type="project" value="UniProtKB-EC"/>
</dbReference>
<evidence type="ECO:0000256" key="9">
    <source>
        <dbReference type="ARBA" id="ARBA00022741"/>
    </source>
</evidence>
<dbReference type="GO" id="GO:0000049">
    <property type="term" value="F:tRNA binding"/>
    <property type="evidence" value="ECO:0007669"/>
    <property type="project" value="TreeGrafter"/>
</dbReference>
<dbReference type="Gene3D" id="3.90.870.10">
    <property type="entry name" value="DHBP synthase"/>
    <property type="match status" value="1"/>
</dbReference>
<dbReference type="Proteomes" id="UP000626844">
    <property type="component" value="Unassembled WGS sequence"/>
</dbReference>
<dbReference type="InterPro" id="IPR017945">
    <property type="entry name" value="DHBP_synth_RibB-like_a/b_dom"/>
</dbReference>
<dbReference type="RefSeq" id="WP_191162655.1">
    <property type="nucleotide sequence ID" value="NZ_JACXAI010000057.1"/>
</dbReference>
<organism evidence="16 17">
    <name type="scientific">Metabacillus arenae</name>
    <dbReference type="NCBI Taxonomy" id="2771434"/>
    <lineage>
        <taxon>Bacteria</taxon>
        <taxon>Bacillati</taxon>
        <taxon>Bacillota</taxon>
        <taxon>Bacilli</taxon>
        <taxon>Bacillales</taxon>
        <taxon>Bacillaceae</taxon>
        <taxon>Metabacillus</taxon>
    </lineage>
</organism>
<evidence type="ECO:0000256" key="5">
    <source>
        <dbReference type="ARBA" id="ARBA00022490"/>
    </source>
</evidence>
<keyword evidence="7 13" id="KW-0819">tRNA processing</keyword>
<dbReference type="FunFam" id="3.40.50.11030:FF:000001">
    <property type="entry name" value="Threonylcarbamoyl-AMP synthase"/>
    <property type="match status" value="1"/>
</dbReference>
<dbReference type="GO" id="GO:0005524">
    <property type="term" value="F:ATP binding"/>
    <property type="evidence" value="ECO:0007669"/>
    <property type="project" value="UniProtKB-UniRule"/>
</dbReference>
<dbReference type="PANTHER" id="PTHR17490">
    <property type="entry name" value="SUA5"/>
    <property type="match status" value="1"/>
</dbReference>
<comment type="function">
    <text evidence="13">Required for the formation of a threonylcarbamoyl group on adenosine at position 37 (t(6)A37) in tRNAs that read codons beginning with adenine.</text>
</comment>
<keyword evidence="8 13" id="KW-0548">Nucleotidyltransferase</keyword>
<evidence type="ECO:0000256" key="1">
    <source>
        <dbReference type="ARBA" id="ARBA00004496"/>
    </source>
</evidence>
<evidence type="ECO:0000256" key="7">
    <source>
        <dbReference type="ARBA" id="ARBA00022694"/>
    </source>
</evidence>
<evidence type="ECO:0000259" key="15">
    <source>
        <dbReference type="PROSITE" id="PS51163"/>
    </source>
</evidence>
<comment type="caution">
    <text evidence="16">The sequence shown here is derived from an EMBL/GenBank/DDBJ whole genome shotgun (WGS) entry which is preliminary data.</text>
</comment>
<feature type="binding site" evidence="14">
    <location>
        <position position="186"/>
    </location>
    <ligand>
        <name>L-threonine</name>
        <dbReference type="ChEBI" id="CHEBI:57926"/>
    </ligand>
</feature>
<evidence type="ECO:0000256" key="12">
    <source>
        <dbReference type="ARBA" id="ARBA00048366"/>
    </source>
</evidence>
<dbReference type="Pfam" id="PF03481">
    <property type="entry name" value="Sua5_C"/>
    <property type="match status" value="1"/>
</dbReference>
<dbReference type="GO" id="GO:0006450">
    <property type="term" value="P:regulation of translational fidelity"/>
    <property type="evidence" value="ECO:0007669"/>
    <property type="project" value="TreeGrafter"/>
</dbReference>
<evidence type="ECO:0000256" key="13">
    <source>
        <dbReference type="PIRNR" id="PIRNR004930"/>
    </source>
</evidence>
<feature type="binding site" evidence="14">
    <location>
        <position position="148"/>
    </location>
    <ligand>
        <name>ATP</name>
        <dbReference type="ChEBI" id="CHEBI:30616"/>
    </ligand>
</feature>
<evidence type="ECO:0000256" key="6">
    <source>
        <dbReference type="ARBA" id="ARBA00022679"/>
    </source>
</evidence>
<feature type="binding site" evidence="14">
    <location>
        <position position="156"/>
    </location>
    <ligand>
        <name>ATP</name>
        <dbReference type="ChEBI" id="CHEBI:30616"/>
    </ligand>
</feature>
<dbReference type="NCBIfam" id="TIGR00057">
    <property type="entry name" value="L-threonylcarbamoyladenylate synthase"/>
    <property type="match status" value="1"/>
</dbReference>
<feature type="domain" description="YrdC-like" evidence="15">
    <location>
        <begin position="18"/>
        <end position="204"/>
    </location>
</feature>
<reference evidence="16" key="1">
    <citation type="submission" date="2020-09" db="EMBL/GenBank/DDBJ databases">
        <title>A novel bacterium of genus Bacillus, isolated from South China Sea.</title>
        <authorList>
            <person name="Huang H."/>
            <person name="Mo K."/>
            <person name="Hu Y."/>
        </authorList>
    </citation>
    <scope>NUCLEOTIDE SEQUENCE</scope>
    <source>
        <strain evidence="16">IB182487</strain>
    </source>
</reference>
<evidence type="ECO:0000256" key="8">
    <source>
        <dbReference type="ARBA" id="ARBA00022695"/>
    </source>
</evidence>
<feature type="binding site" evidence="14">
    <location>
        <position position="63"/>
    </location>
    <ligand>
        <name>ATP</name>
        <dbReference type="ChEBI" id="CHEBI:30616"/>
    </ligand>
</feature>
<dbReference type="InterPro" id="IPR038385">
    <property type="entry name" value="Sua5/YwlC_C"/>
</dbReference>
<comment type="similarity">
    <text evidence="2 13">Belongs to the SUA5 family.</text>
</comment>
<dbReference type="InterPro" id="IPR005145">
    <property type="entry name" value="Sua5_C"/>
</dbReference>